<dbReference type="AlphaFoldDB" id="X1TKI6"/>
<sequence>VDKGKDNDLIEDLKFNINRANEIVRLYEKQKNYYLKLNITLITISSIIYGILLNFFNNWGIGLLTFSISIIFALSIINFIYCSIGNKTKGIRPNLCFYRGYSCQKIKDFSKDSVLVDLKTQIYNLHKYQKNYS</sequence>
<feature type="transmembrane region" description="Helical" evidence="1">
    <location>
        <begin position="59"/>
        <end position="82"/>
    </location>
</feature>
<dbReference type="EMBL" id="BARW01013498">
    <property type="protein sequence ID" value="GAI80534.1"/>
    <property type="molecule type" value="Genomic_DNA"/>
</dbReference>
<proteinExistence type="predicted"/>
<organism evidence="2">
    <name type="scientific">marine sediment metagenome</name>
    <dbReference type="NCBI Taxonomy" id="412755"/>
    <lineage>
        <taxon>unclassified sequences</taxon>
        <taxon>metagenomes</taxon>
        <taxon>ecological metagenomes</taxon>
    </lineage>
</organism>
<accession>X1TKI6</accession>
<evidence type="ECO:0000256" key="1">
    <source>
        <dbReference type="SAM" id="Phobius"/>
    </source>
</evidence>
<gene>
    <name evidence="2" type="ORF">S12H4_24696</name>
</gene>
<feature type="non-terminal residue" evidence="2">
    <location>
        <position position="1"/>
    </location>
</feature>
<keyword evidence="1" id="KW-1133">Transmembrane helix</keyword>
<reference evidence="2" key="1">
    <citation type="journal article" date="2014" name="Front. Microbiol.">
        <title>High frequency of phylogenetically diverse reductive dehalogenase-homologous genes in deep subseafloor sedimentary metagenomes.</title>
        <authorList>
            <person name="Kawai M."/>
            <person name="Futagami T."/>
            <person name="Toyoda A."/>
            <person name="Takaki Y."/>
            <person name="Nishi S."/>
            <person name="Hori S."/>
            <person name="Arai W."/>
            <person name="Tsubouchi T."/>
            <person name="Morono Y."/>
            <person name="Uchiyama I."/>
            <person name="Ito T."/>
            <person name="Fujiyama A."/>
            <person name="Inagaki F."/>
            <person name="Takami H."/>
        </authorList>
    </citation>
    <scope>NUCLEOTIDE SEQUENCE</scope>
    <source>
        <strain evidence="2">Expedition CK06-06</strain>
    </source>
</reference>
<feature type="transmembrane region" description="Helical" evidence="1">
    <location>
        <begin position="33"/>
        <end position="53"/>
    </location>
</feature>
<evidence type="ECO:0000313" key="2">
    <source>
        <dbReference type="EMBL" id="GAI80534.1"/>
    </source>
</evidence>
<keyword evidence="1" id="KW-0472">Membrane</keyword>
<comment type="caution">
    <text evidence="2">The sequence shown here is derived from an EMBL/GenBank/DDBJ whole genome shotgun (WGS) entry which is preliminary data.</text>
</comment>
<keyword evidence="1" id="KW-0812">Transmembrane</keyword>
<name>X1TKI6_9ZZZZ</name>
<protein>
    <submittedName>
        <fullName evidence="2">Uncharacterized protein</fullName>
    </submittedName>
</protein>